<dbReference type="EC" id="2.7.13.3" evidence="3"/>
<dbReference type="InterPro" id="IPR003661">
    <property type="entry name" value="HisK_dim/P_dom"/>
</dbReference>
<dbReference type="Gene3D" id="6.10.340.10">
    <property type="match status" value="1"/>
</dbReference>
<keyword evidence="8" id="KW-0067">ATP-binding</keyword>
<dbReference type="EMBL" id="FRFE01000014">
    <property type="protein sequence ID" value="SHO49606.1"/>
    <property type="molecule type" value="Genomic_DNA"/>
</dbReference>
<comment type="catalytic activity">
    <reaction evidence="1">
        <text>ATP + protein L-histidine = ADP + protein N-phospho-L-histidine.</text>
        <dbReference type="EC" id="2.7.13.3"/>
    </reaction>
</comment>
<dbReference type="InterPro" id="IPR004358">
    <property type="entry name" value="Sig_transdc_His_kin-like_C"/>
</dbReference>
<evidence type="ECO:0000313" key="13">
    <source>
        <dbReference type="EMBL" id="SHO49606.1"/>
    </source>
</evidence>
<feature type="domain" description="HAMP" evidence="12">
    <location>
        <begin position="181"/>
        <end position="233"/>
    </location>
</feature>
<dbReference type="GO" id="GO:0016020">
    <property type="term" value="C:membrane"/>
    <property type="evidence" value="ECO:0007669"/>
    <property type="project" value="UniProtKB-SubCell"/>
</dbReference>
<evidence type="ECO:0000256" key="9">
    <source>
        <dbReference type="ARBA" id="ARBA00023012"/>
    </source>
</evidence>
<dbReference type="SUPFAM" id="SSF47384">
    <property type="entry name" value="Homodimeric domain of signal transducing histidine kinase"/>
    <property type="match status" value="1"/>
</dbReference>
<feature type="domain" description="Histidine kinase" evidence="11">
    <location>
        <begin position="264"/>
        <end position="486"/>
    </location>
</feature>
<feature type="transmembrane region" description="Helical" evidence="10">
    <location>
        <begin position="6"/>
        <end position="28"/>
    </location>
</feature>
<evidence type="ECO:0000256" key="1">
    <source>
        <dbReference type="ARBA" id="ARBA00000085"/>
    </source>
</evidence>
<evidence type="ECO:0000256" key="5">
    <source>
        <dbReference type="ARBA" id="ARBA00022679"/>
    </source>
</evidence>
<evidence type="ECO:0000256" key="7">
    <source>
        <dbReference type="ARBA" id="ARBA00022777"/>
    </source>
</evidence>
<evidence type="ECO:0000256" key="8">
    <source>
        <dbReference type="ARBA" id="ARBA00022840"/>
    </source>
</evidence>
<dbReference type="SUPFAM" id="SSF158472">
    <property type="entry name" value="HAMP domain-like"/>
    <property type="match status" value="1"/>
</dbReference>
<evidence type="ECO:0000313" key="14">
    <source>
        <dbReference type="Proteomes" id="UP000184603"/>
    </source>
</evidence>
<dbReference type="Gene3D" id="1.10.287.130">
    <property type="match status" value="1"/>
</dbReference>
<keyword evidence="10" id="KW-1133">Transmembrane helix</keyword>
<dbReference type="InterPro" id="IPR005467">
    <property type="entry name" value="His_kinase_dom"/>
</dbReference>
<dbReference type="GO" id="GO:0000155">
    <property type="term" value="F:phosphorelay sensor kinase activity"/>
    <property type="evidence" value="ECO:0007669"/>
    <property type="project" value="InterPro"/>
</dbReference>
<dbReference type="SUPFAM" id="SSF55874">
    <property type="entry name" value="ATPase domain of HSP90 chaperone/DNA topoisomerase II/histidine kinase"/>
    <property type="match status" value="1"/>
</dbReference>
<sequence>MKLFYHLFGYLLFGMILLIGTDEYFNFLAEVDQFEKDMVSNAVQNGRSISAMIGHTWQVSGEKKAKELIQDASNSGTIGVTWVWVDELVADTTRPMSEQKTLQKVAAGETVSLKLEGVESEKYLYTYVPVDVGEERQGALELRQPLLPLKKFTRRMADRDSFITAVLALVCGLFLYYFIYWNIRLPLNRLTERARRIGQGDLTADLDIQGSDELADLARTMNDMCASLIIAREKIKFEYDARLKTLDQLRHTERLSTFGLISAGIAHEIGTPLNVVDGRAKMIMRDELNEAEIKECATIIKSQAERMTNIIRQLLDFTRRPRQQIAEENIILIIKQIFQLLYPMASRQRVEFMLNREEGAEVTLKADGAQIQQVLINLMMNSIQAMPDGGSVSISVSNEMLPSSQHSEDGSRSYLKIRIVDEGEGICKEDLEHIFTPFFTTKTIGTGTGLGLSIAHGIVEEHGGWINVESTVRSGACFSIYLPMQPSES</sequence>
<keyword evidence="6" id="KW-0547">Nucleotide-binding</keyword>
<dbReference type="InterPro" id="IPR003660">
    <property type="entry name" value="HAMP_dom"/>
</dbReference>
<dbReference type="AlphaFoldDB" id="A0A1M7YAK9"/>
<dbReference type="InterPro" id="IPR036097">
    <property type="entry name" value="HisK_dim/P_sf"/>
</dbReference>
<evidence type="ECO:0000259" key="12">
    <source>
        <dbReference type="PROSITE" id="PS50885"/>
    </source>
</evidence>
<dbReference type="SMART" id="SM00387">
    <property type="entry name" value="HATPase_c"/>
    <property type="match status" value="1"/>
</dbReference>
<dbReference type="Pfam" id="PF02518">
    <property type="entry name" value="HATPase_c"/>
    <property type="match status" value="1"/>
</dbReference>
<keyword evidence="9" id="KW-0902">Two-component regulatory system</keyword>
<dbReference type="Gene3D" id="3.30.565.10">
    <property type="entry name" value="Histidine kinase-like ATPase, C-terminal domain"/>
    <property type="match status" value="1"/>
</dbReference>
<dbReference type="PANTHER" id="PTHR43065">
    <property type="entry name" value="SENSOR HISTIDINE KINASE"/>
    <property type="match status" value="1"/>
</dbReference>
<dbReference type="CDD" id="cd06225">
    <property type="entry name" value="HAMP"/>
    <property type="match status" value="1"/>
</dbReference>
<dbReference type="SMART" id="SM00388">
    <property type="entry name" value="HisKA"/>
    <property type="match status" value="1"/>
</dbReference>
<keyword evidence="4" id="KW-0597">Phosphoprotein</keyword>
<keyword evidence="5" id="KW-0808">Transferase</keyword>
<dbReference type="OrthoDB" id="9781147at2"/>
<dbReference type="STRING" id="1121416.SAMN02745220_02929"/>
<dbReference type="Proteomes" id="UP000184603">
    <property type="component" value="Unassembled WGS sequence"/>
</dbReference>
<proteinExistence type="predicted"/>
<evidence type="ECO:0000256" key="3">
    <source>
        <dbReference type="ARBA" id="ARBA00012438"/>
    </source>
</evidence>
<dbReference type="RefSeq" id="WP_073614273.1">
    <property type="nucleotide sequence ID" value="NZ_FRFE01000014.1"/>
</dbReference>
<evidence type="ECO:0000256" key="6">
    <source>
        <dbReference type="ARBA" id="ARBA00022741"/>
    </source>
</evidence>
<reference evidence="13 14" key="1">
    <citation type="submission" date="2016-12" db="EMBL/GenBank/DDBJ databases">
        <authorList>
            <person name="Song W.-J."/>
            <person name="Kurnit D.M."/>
        </authorList>
    </citation>
    <scope>NUCLEOTIDE SEQUENCE [LARGE SCALE GENOMIC DNA]</scope>
    <source>
        <strain evidence="13 14">DSM 18488</strain>
    </source>
</reference>
<evidence type="ECO:0000256" key="4">
    <source>
        <dbReference type="ARBA" id="ARBA00022553"/>
    </source>
</evidence>
<comment type="subcellular location">
    <subcellularLocation>
        <location evidence="2">Membrane</location>
    </subcellularLocation>
</comment>
<dbReference type="SMART" id="SM00304">
    <property type="entry name" value="HAMP"/>
    <property type="match status" value="1"/>
</dbReference>
<keyword evidence="7 13" id="KW-0418">Kinase</keyword>
<protein>
    <recommendedName>
        <fullName evidence="3">histidine kinase</fullName>
        <ecNumber evidence="3">2.7.13.3</ecNumber>
    </recommendedName>
</protein>
<feature type="transmembrane region" description="Helical" evidence="10">
    <location>
        <begin position="161"/>
        <end position="181"/>
    </location>
</feature>
<organism evidence="13 14">
    <name type="scientific">Desulfopila aestuarii DSM 18488</name>
    <dbReference type="NCBI Taxonomy" id="1121416"/>
    <lineage>
        <taxon>Bacteria</taxon>
        <taxon>Pseudomonadati</taxon>
        <taxon>Thermodesulfobacteriota</taxon>
        <taxon>Desulfobulbia</taxon>
        <taxon>Desulfobulbales</taxon>
        <taxon>Desulfocapsaceae</taxon>
        <taxon>Desulfopila</taxon>
    </lineage>
</organism>
<dbReference type="Pfam" id="PF00672">
    <property type="entry name" value="HAMP"/>
    <property type="match status" value="1"/>
</dbReference>
<evidence type="ECO:0000259" key="11">
    <source>
        <dbReference type="PROSITE" id="PS50109"/>
    </source>
</evidence>
<dbReference type="PROSITE" id="PS50885">
    <property type="entry name" value="HAMP"/>
    <property type="match status" value="1"/>
</dbReference>
<dbReference type="CDD" id="cd00075">
    <property type="entry name" value="HATPase"/>
    <property type="match status" value="1"/>
</dbReference>
<dbReference type="PRINTS" id="PR00344">
    <property type="entry name" value="BCTRLSENSOR"/>
</dbReference>
<dbReference type="PANTHER" id="PTHR43065:SF10">
    <property type="entry name" value="PEROXIDE STRESS-ACTIVATED HISTIDINE KINASE MAK3"/>
    <property type="match status" value="1"/>
</dbReference>
<keyword evidence="10" id="KW-0472">Membrane</keyword>
<gene>
    <name evidence="13" type="ORF">SAMN02745220_02929</name>
</gene>
<dbReference type="InterPro" id="IPR003594">
    <property type="entry name" value="HATPase_dom"/>
</dbReference>
<keyword evidence="10" id="KW-0812">Transmembrane</keyword>
<evidence type="ECO:0000256" key="10">
    <source>
        <dbReference type="SAM" id="Phobius"/>
    </source>
</evidence>
<dbReference type="CDD" id="cd00082">
    <property type="entry name" value="HisKA"/>
    <property type="match status" value="1"/>
</dbReference>
<dbReference type="InterPro" id="IPR036890">
    <property type="entry name" value="HATPase_C_sf"/>
</dbReference>
<dbReference type="GO" id="GO:0005524">
    <property type="term" value="F:ATP binding"/>
    <property type="evidence" value="ECO:0007669"/>
    <property type="project" value="UniProtKB-KW"/>
</dbReference>
<evidence type="ECO:0000256" key="2">
    <source>
        <dbReference type="ARBA" id="ARBA00004370"/>
    </source>
</evidence>
<accession>A0A1M7YAK9</accession>
<name>A0A1M7YAK9_9BACT</name>
<keyword evidence="14" id="KW-1185">Reference proteome</keyword>
<dbReference type="PROSITE" id="PS50109">
    <property type="entry name" value="HIS_KIN"/>
    <property type="match status" value="1"/>
</dbReference>
<dbReference type="Pfam" id="PF00512">
    <property type="entry name" value="HisKA"/>
    <property type="match status" value="1"/>
</dbReference>